<dbReference type="InterPro" id="IPR006026">
    <property type="entry name" value="Peptidase_Metallo"/>
</dbReference>
<protein>
    <recommendedName>
        <fullName evidence="7">Metalloendopeptidase</fullName>
        <ecNumber evidence="7">3.4.24.-</ecNumber>
    </recommendedName>
</protein>
<reference evidence="9 10" key="1">
    <citation type="submission" date="2021-04" db="EMBL/GenBank/DDBJ databases">
        <authorList>
            <person name="Bliznina A."/>
        </authorList>
    </citation>
    <scope>NUCLEOTIDE SEQUENCE [LARGE SCALE GENOMIC DNA]</scope>
</reference>
<gene>
    <name evidence="9" type="ORF">OKIOD_LOCUS10215</name>
</gene>
<dbReference type="InterPro" id="IPR009030">
    <property type="entry name" value="Growth_fac_rcpt_cys_sf"/>
</dbReference>
<keyword evidence="7" id="KW-0378">Hydrolase</keyword>
<dbReference type="Gene3D" id="2.10.25.10">
    <property type="entry name" value="Laminin"/>
    <property type="match status" value="2"/>
</dbReference>
<dbReference type="SMART" id="SM00179">
    <property type="entry name" value="EGF_CA"/>
    <property type="match status" value="2"/>
</dbReference>
<keyword evidence="7" id="KW-0645">Protease</keyword>
<keyword evidence="5" id="KW-1015">Disulfide bond</keyword>
<keyword evidence="4 7" id="KW-0482">Metalloprotease</keyword>
<evidence type="ECO:0000256" key="5">
    <source>
        <dbReference type="ARBA" id="ARBA00023157"/>
    </source>
</evidence>
<feature type="binding site" evidence="6">
    <location>
        <position position="177"/>
    </location>
    <ligand>
        <name>Zn(2+)</name>
        <dbReference type="ChEBI" id="CHEBI:29105"/>
        <note>catalytic</note>
    </ligand>
</feature>
<dbReference type="PANTHER" id="PTHR10127">
    <property type="entry name" value="DISCOIDIN, CUB, EGF, LAMININ , AND ZINC METALLOPROTEASE DOMAIN CONTAINING"/>
    <property type="match status" value="1"/>
</dbReference>
<dbReference type="SMART" id="SM00181">
    <property type="entry name" value="EGF"/>
    <property type="match status" value="1"/>
</dbReference>
<comment type="cofactor">
    <cofactor evidence="6 7">
        <name>Zn(2+)</name>
        <dbReference type="ChEBI" id="CHEBI:29105"/>
    </cofactor>
    <text evidence="6 7">Binds 1 zinc ion per subunit.</text>
</comment>
<dbReference type="PROSITE" id="PS51864">
    <property type="entry name" value="ASTACIN"/>
    <property type="match status" value="1"/>
</dbReference>
<evidence type="ECO:0000256" key="6">
    <source>
        <dbReference type="PROSITE-ProRule" id="PRU01211"/>
    </source>
</evidence>
<proteinExistence type="predicted"/>
<dbReference type="InterPro" id="IPR000742">
    <property type="entry name" value="EGF"/>
</dbReference>
<dbReference type="Pfam" id="PF01400">
    <property type="entry name" value="Astacin"/>
    <property type="match status" value="1"/>
</dbReference>
<name>A0ABN7SS66_OIKDI</name>
<dbReference type="SUPFAM" id="SSF53300">
    <property type="entry name" value="vWA-like"/>
    <property type="match status" value="1"/>
</dbReference>
<dbReference type="InterPro" id="IPR036465">
    <property type="entry name" value="vWFA_dom_sf"/>
</dbReference>
<evidence type="ECO:0000256" key="4">
    <source>
        <dbReference type="ARBA" id="ARBA00023049"/>
    </source>
</evidence>
<feature type="domain" description="Peptidase M12A" evidence="8">
    <location>
        <begin position="52"/>
        <end position="277"/>
    </location>
</feature>
<evidence type="ECO:0000256" key="3">
    <source>
        <dbReference type="ARBA" id="ARBA00022833"/>
    </source>
</evidence>
<accession>A0ABN7SS66</accession>
<dbReference type="Gene3D" id="3.40.50.410">
    <property type="entry name" value="von Willebrand factor, type A domain"/>
    <property type="match status" value="1"/>
</dbReference>
<dbReference type="InterPro" id="IPR001881">
    <property type="entry name" value="EGF-like_Ca-bd_dom"/>
</dbReference>
<keyword evidence="2 6" id="KW-0479">Metal-binding</keyword>
<evidence type="ECO:0000259" key="8">
    <source>
        <dbReference type="PROSITE" id="PS51864"/>
    </source>
</evidence>
<sequence length="607" mass="69355">MKLLSSFLGISIAQFPSSVLHDDIYFQSCQAKFLENHGWQIPSTLKSDEDCSVSPDILEIALWDDHWDPKYKKYVIPFYFAEGFEETAYFDEFQNLFTGKSAIAEVRKQAQEFKENTCVEFLEISETDLSEFPTAFKIDEIADPDYPCVAFLGQEANQTVHMRPDCPKMNDGTGVLHLFMHILGFTHESSRFDRDEHIGVNQKFSTTTEFSKFPQEYGALYDDYDFSSIMHHPAYLDEEGLPNVHVPSRPSQLAPVEMQPPFSESDLLKISFKYPCNSNSECLQNPPPCGHGLNDCEDTPDGFKCICTDGFELKDGVCVDINECVDPELNTCSNPGDCINTEGGFRCDQKKIDIVWLIDGTGSYKSYQEDAKKAFKDQVRFLQNLQATDEKYNEFEFRMGMTFFADRLFTQNEMTSPTNKVYQAGLALKDVNEYSFDSAFDAAFAKINEMYGGGDAPEDQLLGIIFTMTDPEVEWDADSIKQVHVFTDIDYHYDSLSSRHPPLRKWTNQPSSLYTFYDRDLANDFTFGFIRDLEIAGIDFSYRPKIAIDQLYFNVAGSESSKRAYDYFTKGISGTLEEWMPVDPTNARQDIVFNPDAFKRNISEHDN</sequence>
<keyword evidence="1" id="KW-0245">EGF-like domain</keyword>
<evidence type="ECO:0000256" key="7">
    <source>
        <dbReference type="RuleBase" id="RU361183"/>
    </source>
</evidence>
<evidence type="ECO:0000256" key="1">
    <source>
        <dbReference type="ARBA" id="ARBA00022536"/>
    </source>
</evidence>
<dbReference type="Gene3D" id="3.40.390.10">
    <property type="entry name" value="Collagenase (Catalytic Domain)"/>
    <property type="match status" value="1"/>
</dbReference>
<dbReference type="InterPro" id="IPR001506">
    <property type="entry name" value="Peptidase_M12A"/>
</dbReference>
<dbReference type="InterPro" id="IPR018097">
    <property type="entry name" value="EGF_Ca-bd_CS"/>
</dbReference>
<dbReference type="Pfam" id="PF07645">
    <property type="entry name" value="EGF_CA"/>
    <property type="match status" value="1"/>
</dbReference>
<feature type="binding site" evidence="6">
    <location>
        <position position="181"/>
    </location>
    <ligand>
        <name>Zn(2+)</name>
        <dbReference type="ChEBI" id="CHEBI:29105"/>
        <note>catalytic</note>
    </ligand>
</feature>
<keyword evidence="10" id="KW-1185">Reference proteome</keyword>
<dbReference type="PRINTS" id="PR00480">
    <property type="entry name" value="ASTACIN"/>
</dbReference>
<dbReference type="SMART" id="SM00235">
    <property type="entry name" value="ZnMc"/>
    <property type="match status" value="1"/>
</dbReference>
<dbReference type="InterPro" id="IPR024079">
    <property type="entry name" value="MetalloPept_cat_dom_sf"/>
</dbReference>
<dbReference type="SUPFAM" id="SSF55486">
    <property type="entry name" value="Metalloproteases ('zincins'), catalytic domain"/>
    <property type="match status" value="1"/>
</dbReference>
<organism evidence="9 10">
    <name type="scientific">Oikopleura dioica</name>
    <name type="common">Tunicate</name>
    <dbReference type="NCBI Taxonomy" id="34765"/>
    <lineage>
        <taxon>Eukaryota</taxon>
        <taxon>Metazoa</taxon>
        <taxon>Chordata</taxon>
        <taxon>Tunicata</taxon>
        <taxon>Appendicularia</taxon>
        <taxon>Copelata</taxon>
        <taxon>Oikopleuridae</taxon>
        <taxon>Oikopleura</taxon>
    </lineage>
</organism>
<feature type="binding site" evidence="6">
    <location>
        <position position="187"/>
    </location>
    <ligand>
        <name>Zn(2+)</name>
        <dbReference type="ChEBI" id="CHEBI:29105"/>
        <note>catalytic</note>
    </ligand>
</feature>
<dbReference type="SUPFAM" id="SSF57184">
    <property type="entry name" value="Growth factor receptor domain"/>
    <property type="match status" value="1"/>
</dbReference>
<evidence type="ECO:0000313" key="9">
    <source>
        <dbReference type="EMBL" id="CAG5104684.1"/>
    </source>
</evidence>
<dbReference type="PROSITE" id="PS01187">
    <property type="entry name" value="EGF_CA"/>
    <property type="match status" value="1"/>
</dbReference>
<dbReference type="Proteomes" id="UP001158576">
    <property type="component" value="Chromosome 1"/>
</dbReference>
<comment type="caution">
    <text evidence="6">Lacks conserved residue(s) required for the propagation of feature annotation.</text>
</comment>
<dbReference type="CDD" id="cd00054">
    <property type="entry name" value="EGF_CA"/>
    <property type="match status" value="1"/>
</dbReference>
<dbReference type="EMBL" id="OU015566">
    <property type="protein sequence ID" value="CAG5104684.1"/>
    <property type="molecule type" value="Genomic_DNA"/>
</dbReference>
<dbReference type="PANTHER" id="PTHR10127:SF850">
    <property type="entry name" value="METALLOENDOPEPTIDASE"/>
    <property type="match status" value="1"/>
</dbReference>
<dbReference type="InterPro" id="IPR049883">
    <property type="entry name" value="NOTCH1_EGF-like"/>
</dbReference>
<dbReference type="EC" id="3.4.24.-" evidence="7"/>
<evidence type="ECO:0000256" key="2">
    <source>
        <dbReference type="ARBA" id="ARBA00022723"/>
    </source>
</evidence>
<keyword evidence="3 6" id="KW-0862">Zinc</keyword>
<evidence type="ECO:0000313" key="10">
    <source>
        <dbReference type="Proteomes" id="UP001158576"/>
    </source>
</evidence>